<proteinExistence type="predicted"/>
<evidence type="ECO:0000259" key="2">
    <source>
        <dbReference type="PROSITE" id="PS50914"/>
    </source>
</evidence>
<organism evidence="3 4">
    <name type="scientific">Craurococcus roseus</name>
    <dbReference type="NCBI Taxonomy" id="77585"/>
    <lineage>
        <taxon>Bacteria</taxon>
        <taxon>Pseudomonadati</taxon>
        <taxon>Pseudomonadota</taxon>
        <taxon>Alphaproteobacteria</taxon>
        <taxon>Acetobacterales</taxon>
        <taxon>Acetobacteraceae</taxon>
        <taxon>Craurococcus</taxon>
    </lineage>
</organism>
<dbReference type="PROSITE" id="PS50914">
    <property type="entry name" value="BON"/>
    <property type="match status" value="1"/>
</dbReference>
<feature type="region of interest" description="Disordered" evidence="1">
    <location>
        <begin position="60"/>
        <end position="115"/>
    </location>
</feature>
<dbReference type="EMBL" id="BAAAFZ010000061">
    <property type="protein sequence ID" value="GAA0596204.1"/>
    <property type="molecule type" value="Genomic_DNA"/>
</dbReference>
<feature type="domain" description="BON" evidence="2">
    <location>
        <begin position="1"/>
        <end position="57"/>
    </location>
</feature>
<name>A0ABP3QVJ6_9PROT</name>
<dbReference type="Proteomes" id="UP001501588">
    <property type="component" value="Unassembled WGS sequence"/>
</dbReference>
<evidence type="ECO:0000313" key="3">
    <source>
        <dbReference type="EMBL" id="GAA0596204.1"/>
    </source>
</evidence>
<reference evidence="4" key="1">
    <citation type="journal article" date="2019" name="Int. J. Syst. Evol. Microbiol.">
        <title>The Global Catalogue of Microorganisms (GCM) 10K type strain sequencing project: providing services to taxonomists for standard genome sequencing and annotation.</title>
        <authorList>
            <consortium name="The Broad Institute Genomics Platform"/>
            <consortium name="The Broad Institute Genome Sequencing Center for Infectious Disease"/>
            <person name="Wu L."/>
            <person name="Ma J."/>
        </authorList>
    </citation>
    <scope>NUCLEOTIDE SEQUENCE [LARGE SCALE GENOMIC DNA]</scope>
    <source>
        <strain evidence="4">JCM 9933</strain>
    </source>
</reference>
<dbReference type="InterPro" id="IPR007055">
    <property type="entry name" value="BON_dom"/>
</dbReference>
<feature type="compositionally biased region" description="Gly residues" evidence="1">
    <location>
        <begin position="100"/>
        <end position="115"/>
    </location>
</feature>
<protein>
    <recommendedName>
        <fullName evidence="2">BON domain-containing protein</fullName>
    </recommendedName>
</protein>
<sequence length="115" mass="12109">MDEQPWVDPFTTFVEVEGGSVTIHGLCHAEEVKPALRVLAEDVVGAREVRLELAVTSLNHASCSPNPGRPAYRASGNREPARRPCHAAAARGDRSLSTLGQGGAARGRLGGTPRG</sequence>
<gene>
    <name evidence="3" type="ORF">GCM10009416_38170</name>
</gene>
<keyword evidence="4" id="KW-1185">Reference proteome</keyword>
<evidence type="ECO:0000256" key="1">
    <source>
        <dbReference type="SAM" id="MobiDB-lite"/>
    </source>
</evidence>
<comment type="caution">
    <text evidence="3">The sequence shown here is derived from an EMBL/GenBank/DDBJ whole genome shotgun (WGS) entry which is preliminary data.</text>
</comment>
<accession>A0ABP3QVJ6</accession>
<evidence type="ECO:0000313" key="4">
    <source>
        <dbReference type="Proteomes" id="UP001501588"/>
    </source>
</evidence>